<feature type="transmembrane region" description="Helical" evidence="6">
    <location>
        <begin position="6"/>
        <end position="23"/>
    </location>
</feature>
<keyword evidence="2" id="KW-1003">Cell membrane</keyword>
<protein>
    <recommendedName>
        <fullName evidence="8">High-affinity branched-chain amino acid transport system permease protein LivH</fullName>
    </recommendedName>
</protein>
<proteinExistence type="predicted"/>
<evidence type="ECO:0000256" key="5">
    <source>
        <dbReference type="ARBA" id="ARBA00023136"/>
    </source>
</evidence>
<dbReference type="PANTHER" id="PTHR30482:SF10">
    <property type="entry name" value="HIGH-AFFINITY BRANCHED-CHAIN AMINO ACID TRANSPORT PROTEIN BRAE"/>
    <property type="match status" value="1"/>
</dbReference>
<evidence type="ECO:0000256" key="3">
    <source>
        <dbReference type="ARBA" id="ARBA00022692"/>
    </source>
</evidence>
<feature type="transmembrane region" description="Helical" evidence="6">
    <location>
        <begin position="35"/>
        <end position="55"/>
    </location>
</feature>
<organism evidence="7">
    <name type="scientific">bioreactor metagenome</name>
    <dbReference type="NCBI Taxonomy" id="1076179"/>
    <lineage>
        <taxon>unclassified sequences</taxon>
        <taxon>metagenomes</taxon>
        <taxon>ecological metagenomes</taxon>
    </lineage>
</organism>
<keyword evidence="3 6" id="KW-0812">Transmembrane</keyword>
<evidence type="ECO:0000256" key="6">
    <source>
        <dbReference type="SAM" id="Phobius"/>
    </source>
</evidence>
<gene>
    <name evidence="7" type="ORF">SDC9_208274</name>
</gene>
<accession>A0A645JAU7</accession>
<dbReference type="AlphaFoldDB" id="A0A645JAU7"/>
<evidence type="ECO:0000256" key="1">
    <source>
        <dbReference type="ARBA" id="ARBA00004651"/>
    </source>
</evidence>
<evidence type="ECO:0008006" key="8">
    <source>
        <dbReference type="Google" id="ProtNLM"/>
    </source>
</evidence>
<dbReference type="CDD" id="cd06581">
    <property type="entry name" value="TM_PBP1_LivM_like"/>
    <property type="match status" value="1"/>
</dbReference>
<dbReference type="PANTHER" id="PTHR30482">
    <property type="entry name" value="HIGH-AFFINITY BRANCHED-CHAIN AMINO ACID TRANSPORT SYSTEM PERMEASE"/>
    <property type="match status" value="1"/>
</dbReference>
<evidence type="ECO:0000313" key="7">
    <source>
        <dbReference type="EMBL" id="MPN60546.1"/>
    </source>
</evidence>
<dbReference type="Pfam" id="PF02653">
    <property type="entry name" value="BPD_transp_2"/>
    <property type="match status" value="1"/>
</dbReference>
<evidence type="ECO:0000256" key="2">
    <source>
        <dbReference type="ARBA" id="ARBA00022475"/>
    </source>
</evidence>
<dbReference type="GO" id="GO:0005886">
    <property type="term" value="C:plasma membrane"/>
    <property type="evidence" value="ECO:0007669"/>
    <property type="project" value="UniProtKB-SubCell"/>
</dbReference>
<dbReference type="InterPro" id="IPR043428">
    <property type="entry name" value="LivM-like"/>
</dbReference>
<sequence length="116" mass="12561">MRFKLIAFVMGTAIAGVGGALYAHQMHFIAPSDFGFTVSVMLLSFVVLGGMGTLWGPLLGALILGSLPELARPLANYRMLLYSALLLLMIRFQPQGLLGKNSFLLSIFSRKERGNG</sequence>
<dbReference type="InterPro" id="IPR001851">
    <property type="entry name" value="ABC_transp_permease"/>
</dbReference>
<comment type="caution">
    <text evidence="7">The sequence shown here is derived from an EMBL/GenBank/DDBJ whole genome shotgun (WGS) entry which is preliminary data.</text>
</comment>
<comment type="subcellular location">
    <subcellularLocation>
        <location evidence="1">Cell membrane</location>
        <topology evidence="1">Multi-pass membrane protein</topology>
    </subcellularLocation>
</comment>
<dbReference type="GO" id="GO:0015658">
    <property type="term" value="F:branched-chain amino acid transmembrane transporter activity"/>
    <property type="evidence" value="ECO:0007669"/>
    <property type="project" value="InterPro"/>
</dbReference>
<evidence type="ECO:0000256" key="4">
    <source>
        <dbReference type="ARBA" id="ARBA00022989"/>
    </source>
</evidence>
<name>A0A645JAU7_9ZZZZ</name>
<keyword evidence="4 6" id="KW-1133">Transmembrane helix</keyword>
<keyword evidence="5 6" id="KW-0472">Membrane</keyword>
<dbReference type="EMBL" id="VSSQ01135953">
    <property type="protein sequence ID" value="MPN60546.1"/>
    <property type="molecule type" value="Genomic_DNA"/>
</dbReference>
<feature type="transmembrane region" description="Helical" evidence="6">
    <location>
        <begin position="75"/>
        <end position="92"/>
    </location>
</feature>
<reference evidence="7" key="1">
    <citation type="submission" date="2019-08" db="EMBL/GenBank/DDBJ databases">
        <authorList>
            <person name="Kucharzyk K."/>
            <person name="Murdoch R.W."/>
            <person name="Higgins S."/>
            <person name="Loffler F."/>
        </authorList>
    </citation>
    <scope>NUCLEOTIDE SEQUENCE</scope>
</reference>